<dbReference type="EMBL" id="CAXKWB010036878">
    <property type="protein sequence ID" value="CAL4149208.1"/>
    <property type="molecule type" value="Genomic_DNA"/>
</dbReference>
<proteinExistence type="predicted"/>
<evidence type="ECO:0000259" key="2">
    <source>
        <dbReference type="Pfam" id="PF05729"/>
    </source>
</evidence>
<keyword evidence="5" id="KW-1185">Reference proteome</keyword>
<dbReference type="Gene3D" id="3.40.50.300">
    <property type="entry name" value="P-loop containing nucleotide triphosphate hydrolases"/>
    <property type="match status" value="1"/>
</dbReference>
<dbReference type="InterPro" id="IPR027417">
    <property type="entry name" value="P-loop_NTPase"/>
</dbReference>
<dbReference type="InterPro" id="IPR041249">
    <property type="entry name" value="HEPN_DZIP3"/>
</dbReference>
<gene>
    <name evidence="4" type="ORF">MNOR_LOCUS30347</name>
</gene>
<dbReference type="InterPro" id="IPR007111">
    <property type="entry name" value="NACHT_NTPase"/>
</dbReference>
<reference evidence="4 5" key="1">
    <citation type="submission" date="2024-05" db="EMBL/GenBank/DDBJ databases">
        <authorList>
            <person name="Wallberg A."/>
        </authorList>
    </citation>
    <scope>NUCLEOTIDE SEQUENCE [LARGE SCALE GENOMIC DNA]</scope>
</reference>
<organism evidence="4 5">
    <name type="scientific">Meganyctiphanes norvegica</name>
    <name type="common">Northern krill</name>
    <name type="synonym">Thysanopoda norvegica</name>
    <dbReference type="NCBI Taxonomy" id="48144"/>
    <lineage>
        <taxon>Eukaryota</taxon>
        <taxon>Metazoa</taxon>
        <taxon>Ecdysozoa</taxon>
        <taxon>Arthropoda</taxon>
        <taxon>Crustacea</taxon>
        <taxon>Multicrustacea</taxon>
        <taxon>Malacostraca</taxon>
        <taxon>Eumalacostraca</taxon>
        <taxon>Eucarida</taxon>
        <taxon>Euphausiacea</taxon>
        <taxon>Euphausiidae</taxon>
        <taxon>Meganyctiphanes</taxon>
    </lineage>
</organism>
<name>A0AAV2RX26_MEGNR</name>
<dbReference type="PANTHER" id="PTHR46844">
    <property type="entry name" value="SLR5058 PROTEIN"/>
    <property type="match status" value="1"/>
</dbReference>
<evidence type="ECO:0008006" key="6">
    <source>
        <dbReference type="Google" id="ProtNLM"/>
    </source>
</evidence>
<keyword evidence="1" id="KW-0175">Coiled coil</keyword>
<dbReference type="Pfam" id="PF18738">
    <property type="entry name" value="HEPN_DZIP3"/>
    <property type="match status" value="1"/>
</dbReference>
<dbReference type="SUPFAM" id="SSF52540">
    <property type="entry name" value="P-loop containing nucleoside triphosphate hydrolases"/>
    <property type="match status" value="1"/>
</dbReference>
<dbReference type="Proteomes" id="UP001497623">
    <property type="component" value="Unassembled WGS sequence"/>
</dbReference>
<evidence type="ECO:0000313" key="4">
    <source>
        <dbReference type="EMBL" id="CAL4149208.1"/>
    </source>
</evidence>
<comment type="caution">
    <text evidence="4">The sequence shown here is derived from an EMBL/GenBank/DDBJ whole genome shotgun (WGS) entry which is preliminary data.</text>
</comment>
<evidence type="ECO:0000259" key="3">
    <source>
        <dbReference type="Pfam" id="PF18738"/>
    </source>
</evidence>
<dbReference type="AlphaFoldDB" id="A0AAV2RX26"/>
<protein>
    <recommendedName>
        <fullName evidence="6">NACHT domain-containing protein</fullName>
    </recommendedName>
</protein>
<evidence type="ECO:0000256" key="1">
    <source>
        <dbReference type="SAM" id="Coils"/>
    </source>
</evidence>
<dbReference type="PANTHER" id="PTHR46844:SF1">
    <property type="entry name" value="SLR5058 PROTEIN"/>
    <property type="match status" value="1"/>
</dbReference>
<accession>A0AAV2RX26</accession>
<feature type="coiled-coil region" evidence="1">
    <location>
        <begin position="466"/>
        <end position="493"/>
    </location>
</feature>
<feature type="domain" description="NACHT" evidence="2">
    <location>
        <begin position="317"/>
        <end position="441"/>
    </location>
</feature>
<evidence type="ECO:0000313" key="5">
    <source>
        <dbReference type="Proteomes" id="UP001497623"/>
    </source>
</evidence>
<sequence length="869" mass="99589">MSSRMSPLSEEDLFYVRFWYASTVIGKDALETVLLAYTQGKISTTFKDALLLYYALKPNKKTPEGLYKQYFNNEERKKLEDPSISPKVFDITLSHKLLRRLHSITGLADHNDTVWTKDEPLGSNTSIEFKIFKVKGYRNDACHEICDLSESELVAKLDELELLYTKLVESVLNEKGETPESICKKTDDIKKRFADLRNPIHEVITDKDIEVYLIEKRDVLKILQNKTKQSCQLYLRKLYEDTYEHNPIEWLDLPQTVDTEEVFTDIVITEEEIDMSKKDKNNLNDITERKCDYREILTIKTKKLKTPKILTITAIGGNGKTTFTRLFVCKWGKTQSSILGLKDIDILLYVELRSVNESSCDEFLRNRLGNVMADIGLSFQKLKHILLTLNVLFILDGQDESPQNDLLKDILALASTQNKIKVIITTRPSASIPLQKIINGFKIPKIDLKILGIAKENQLIFIKKIVTAMVNDADRLNEILESVNRELPDLNDSMGELMQSPLMLTLLALLWIYGEIPEAVTLTELFMNVNKLLKGKLQFKLLLKTRTLSDVSLREKIDEFEEILQEIAFDTFARMEYNFKDSTIADLKNKLNNQCKLGEFESEILGHFLAPRKSRRNLELVIYYSYKHLRMHEYDASKYVCHVLSTGNDEEKSVIINQLKGERFSNIRAHSIAILTNSNPQLLKKYAKTIIDYEENGHNVDGYLRIISESKSNNVVMEMVATRMAQEPLWKITNPSALASLVSVMQSSQPRSLHLSFRNQALLPTFLASCLRAIADYDLELWLEFPVAPKSSRTEEAHNDYLLALTHPDSQAKLVEFRGSLSGPALQQLPSSLWVLEATVSSGELPILWHRIPHLSELQELCESAIFFN</sequence>
<feature type="domain" description="DZIP3-like HEPN" evidence="3">
    <location>
        <begin position="55"/>
        <end position="144"/>
    </location>
</feature>
<dbReference type="Pfam" id="PF05729">
    <property type="entry name" value="NACHT"/>
    <property type="match status" value="1"/>
</dbReference>